<sequence>MHAFPEALVAAVDWVLARLVLDTGGGDVAFRRTMRPGSAYHVAVRDATKQADVIAIRDFDGPSNLRPSARAG</sequence>
<dbReference type="AlphaFoldDB" id="A0A8K0J2J0"/>
<comment type="caution">
    <text evidence="2">The sequence shown here is derived from an EMBL/GenBank/DDBJ whole genome shotgun (WGS) entry which is preliminary data.</text>
</comment>
<name>A0A8K0J2J0_9HYPO</name>
<dbReference type="EMBL" id="SRPY01000630">
    <property type="protein sequence ID" value="KAG5920118.1"/>
    <property type="molecule type" value="Genomic_DNA"/>
</dbReference>
<feature type="signal peptide" evidence="1">
    <location>
        <begin position="1"/>
        <end position="17"/>
    </location>
</feature>
<evidence type="ECO:0000313" key="2">
    <source>
        <dbReference type="EMBL" id="KAG5920118.1"/>
    </source>
</evidence>
<keyword evidence="1" id="KW-0732">Signal</keyword>
<protein>
    <submittedName>
        <fullName evidence="2">Uncharacterized protein</fullName>
    </submittedName>
</protein>
<reference evidence="2" key="1">
    <citation type="journal article" date="2020" name="bioRxiv">
        <title>Whole genome comparisons of ergot fungi reveals the divergence and evolution of species within the genus Claviceps are the result of varying mechanisms driving genome evolution and host range expansion.</title>
        <authorList>
            <person name="Wyka S.A."/>
            <person name="Mondo S.J."/>
            <person name="Liu M."/>
            <person name="Dettman J."/>
            <person name="Nalam V."/>
            <person name="Broders K.D."/>
        </authorList>
    </citation>
    <scope>NUCLEOTIDE SEQUENCE</scope>
    <source>
        <strain evidence="2">CCC 489</strain>
    </source>
</reference>
<evidence type="ECO:0000256" key="1">
    <source>
        <dbReference type="SAM" id="SignalP"/>
    </source>
</evidence>
<feature type="chain" id="PRO_5035435033" evidence="1">
    <location>
        <begin position="18"/>
        <end position="72"/>
    </location>
</feature>
<keyword evidence="3" id="KW-1185">Reference proteome</keyword>
<dbReference type="Proteomes" id="UP000811619">
    <property type="component" value="Unassembled WGS sequence"/>
</dbReference>
<gene>
    <name evidence="2" type="ORF">E4U42_006307</name>
</gene>
<organism evidence="2 3">
    <name type="scientific">Claviceps africana</name>
    <dbReference type="NCBI Taxonomy" id="83212"/>
    <lineage>
        <taxon>Eukaryota</taxon>
        <taxon>Fungi</taxon>
        <taxon>Dikarya</taxon>
        <taxon>Ascomycota</taxon>
        <taxon>Pezizomycotina</taxon>
        <taxon>Sordariomycetes</taxon>
        <taxon>Hypocreomycetidae</taxon>
        <taxon>Hypocreales</taxon>
        <taxon>Clavicipitaceae</taxon>
        <taxon>Claviceps</taxon>
    </lineage>
</organism>
<proteinExistence type="predicted"/>
<evidence type="ECO:0000313" key="3">
    <source>
        <dbReference type="Proteomes" id="UP000811619"/>
    </source>
</evidence>
<accession>A0A8K0J2J0</accession>